<dbReference type="GO" id="GO:0031992">
    <property type="term" value="F:energy transducer activity"/>
    <property type="evidence" value="ECO:0007669"/>
    <property type="project" value="InterPro"/>
</dbReference>
<dbReference type="GO" id="GO:0055085">
    <property type="term" value="P:transmembrane transport"/>
    <property type="evidence" value="ECO:0007669"/>
    <property type="project" value="InterPro"/>
</dbReference>
<gene>
    <name evidence="12" type="ORF">XM47_16835</name>
</gene>
<dbReference type="Pfam" id="PF03544">
    <property type="entry name" value="TonB_C"/>
    <property type="match status" value="1"/>
</dbReference>
<name>A0A0J8GMH4_9ALTE</name>
<evidence type="ECO:0000313" key="13">
    <source>
        <dbReference type="Proteomes" id="UP000037600"/>
    </source>
</evidence>
<keyword evidence="9" id="KW-0472">Membrane</keyword>
<keyword evidence="5 10" id="KW-0997">Cell inner membrane</keyword>
<evidence type="ECO:0000256" key="9">
    <source>
        <dbReference type="ARBA" id="ARBA00023136"/>
    </source>
</evidence>
<dbReference type="InterPro" id="IPR003538">
    <property type="entry name" value="TonB"/>
</dbReference>
<keyword evidence="8" id="KW-1133">Transmembrane helix</keyword>
<dbReference type="InterPro" id="IPR051045">
    <property type="entry name" value="TonB-dependent_transducer"/>
</dbReference>
<dbReference type="Gene3D" id="3.30.2420.10">
    <property type="entry name" value="TonB"/>
    <property type="match status" value="1"/>
</dbReference>
<dbReference type="EMBL" id="LAZL01000035">
    <property type="protein sequence ID" value="KMT63990.1"/>
    <property type="molecule type" value="Genomic_DNA"/>
</dbReference>
<evidence type="ECO:0000256" key="7">
    <source>
        <dbReference type="ARBA" id="ARBA00022927"/>
    </source>
</evidence>
<feature type="domain" description="TonB C-terminal" evidence="11">
    <location>
        <begin position="6"/>
        <end position="98"/>
    </location>
</feature>
<dbReference type="PROSITE" id="PS52015">
    <property type="entry name" value="TONB_CTD"/>
    <property type="match status" value="1"/>
</dbReference>
<evidence type="ECO:0000256" key="3">
    <source>
        <dbReference type="ARBA" id="ARBA00022448"/>
    </source>
</evidence>
<dbReference type="InterPro" id="IPR006260">
    <property type="entry name" value="TonB/TolA_C"/>
</dbReference>
<comment type="subcellular location">
    <subcellularLocation>
        <location evidence="1 10">Cell inner membrane</location>
        <topology evidence="1 10">Single-pass membrane protein</topology>
        <orientation evidence="1 10">Periplasmic side</orientation>
    </subcellularLocation>
</comment>
<dbReference type="GO" id="GO:0015891">
    <property type="term" value="P:siderophore transport"/>
    <property type="evidence" value="ECO:0007669"/>
    <property type="project" value="InterPro"/>
</dbReference>
<dbReference type="PANTHER" id="PTHR33446:SF14">
    <property type="entry name" value="PROTEIN TONB"/>
    <property type="match status" value="1"/>
</dbReference>
<dbReference type="PRINTS" id="PR01374">
    <property type="entry name" value="TONBPROTEIN"/>
</dbReference>
<evidence type="ECO:0000256" key="5">
    <source>
        <dbReference type="ARBA" id="ARBA00022519"/>
    </source>
</evidence>
<keyword evidence="4 10" id="KW-1003">Cell membrane</keyword>
<organism evidence="12 13">
    <name type="scientific">Catenovulum maritimum</name>
    <dbReference type="NCBI Taxonomy" id="1513271"/>
    <lineage>
        <taxon>Bacteria</taxon>
        <taxon>Pseudomonadati</taxon>
        <taxon>Pseudomonadota</taxon>
        <taxon>Gammaproteobacteria</taxon>
        <taxon>Alteromonadales</taxon>
        <taxon>Alteromonadaceae</taxon>
        <taxon>Catenovulum</taxon>
    </lineage>
</organism>
<keyword evidence="6" id="KW-0812">Transmembrane</keyword>
<dbReference type="InterPro" id="IPR037682">
    <property type="entry name" value="TonB_C"/>
</dbReference>
<dbReference type="NCBIfam" id="TIGR01352">
    <property type="entry name" value="tonB_Cterm"/>
    <property type="match status" value="1"/>
</dbReference>
<comment type="caution">
    <text evidence="12">The sequence shown here is derived from an EMBL/GenBank/DDBJ whole genome shotgun (WGS) entry which is preliminary data.</text>
</comment>
<dbReference type="STRING" id="1513271.XM47_16835"/>
<evidence type="ECO:0000256" key="10">
    <source>
        <dbReference type="RuleBase" id="RU362123"/>
    </source>
</evidence>
<evidence type="ECO:0000313" key="12">
    <source>
        <dbReference type="EMBL" id="KMT63990.1"/>
    </source>
</evidence>
<dbReference type="GO" id="GO:0005886">
    <property type="term" value="C:plasma membrane"/>
    <property type="evidence" value="ECO:0007669"/>
    <property type="project" value="UniProtKB-SubCell"/>
</dbReference>
<dbReference type="AlphaFoldDB" id="A0A0J8GMH4"/>
<proteinExistence type="inferred from homology"/>
<reference evidence="12 13" key="1">
    <citation type="submission" date="2015-04" db="EMBL/GenBank/DDBJ databases">
        <title>Draft Genome Sequence of the Novel Agar-Digesting Marine Bacterium Q1.</title>
        <authorList>
            <person name="Li Y."/>
            <person name="Li D."/>
            <person name="Chen G."/>
            <person name="Du Z."/>
        </authorList>
    </citation>
    <scope>NUCLEOTIDE SEQUENCE [LARGE SCALE GENOMIC DNA]</scope>
    <source>
        <strain evidence="12 13">Q1</strain>
    </source>
</reference>
<evidence type="ECO:0000256" key="4">
    <source>
        <dbReference type="ARBA" id="ARBA00022475"/>
    </source>
</evidence>
<keyword evidence="10" id="KW-0735">Signal-anchor</keyword>
<accession>A0A0J8GMH4</accession>
<evidence type="ECO:0000256" key="1">
    <source>
        <dbReference type="ARBA" id="ARBA00004383"/>
    </source>
</evidence>
<evidence type="ECO:0000256" key="8">
    <source>
        <dbReference type="ARBA" id="ARBA00022989"/>
    </source>
</evidence>
<dbReference type="PANTHER" id="PTHR33446">
    <property type="entry name" value="PROTEIN TONB-RELATED"/>
    <property type="match status" value="1"/>
</dbReference>
<dbReference type="GO" id="GO:0015031">
    <property type="term" value="P:protein transport"/>
    <property type="evidence" value="ECO:0007669"/>
    <property type="project" value="UniProtKB-UniRule"/>
</dbReference>
<comment type="function">
    <text evidence="10">Interacts with outer membrane receptor proteins that carry out high-affinity binding and energy dependent uptake into the periplasmic space of specific substrates. It could act to transduce energy from the cytoplasmic membrane to specific energy-requiring processes in the outer membrane, resulting in the release into the periplasm of ligands bound by these outer membrane proteins.</text>
</comment>
<evidence type="ECO:0000259" key="11">
    <source>
        <dbReference type="PROSITE" id="PS52015"/>
    </source>
</evidence>
<protein>
    <recommendedName>
        <fullName evidence="10">Protein TonB</fullName>
    </recommendedName>
</protein>
<dbReference type="GO" id="GO:0030288">
    <property type="term" value="C:outer membrane-bounded periplasmic space"/>
    <property type="evidence" value="ECO:0007669"/>
    <property type="project" value="InterPro"/>
</dbReference>
<dbReference type="SUPFAM" id="SSF74653">
    <property type="entry name" value="TolA/TonB C-terminal domain"/>
    <property type="match status" value="1"/>
</dbReference>
<sequence length="98" mass="10658">MSQARKVATDATPIARFAPRYPASAARGGIEGWVSMSFDISPTGKTINIKVIDSVPDGVFDHQAQQALSKWIYKPRIVNGEAVIQSGLEVRLDFNLGK</sequence>
<keyword evidence="13" id="KW-1185">Reference proteome</keyword>
<keyword evidence="7 10" id="KW-0653">Protein transport</keyword>
<comment type="similarity">
    <text evidence="2 10">Belongs to the TonB family.</text>
</comment>
<evidence type="ECO:0000256" key="6">
    <source>
        <dbReference type="ARBA" id="ARBA00022692"/>
    </source>
</evidence>
<evidence type="ECO:0000256" key="2">
    <source>
        <dbReference type="ARBA" id="ARBA00006555"/>
    </source>
</evidence>
<dbReference type="Proteomes" id="UP000037600">
    <property type="component" value="Unassembled WGS sequence"/>
</dbReference>
<keyword evidence="3 10" id="KW-0813">Transport</keyword>